<feature type="domain" description="UCH37-like C-terminal" evidence="2">
    <location>
        <begin position="97"/>
        <end position="142"/>
    </location>
</feature>
<evidence type="ECO:0000259" key="2">
    <source>
        <dbReference type="Pfam" id="PF18031"/>
    </source>
</evidence>
<dbReference type="Pfam" id="PF18031">
    <property type="entry name" value="UCH_C"/>
    <property type="match status" value="1"/>
</dbReference>
<dbReference type="Proteomes" id="UP000887565">
    <property type="component" value="Unplaced"/>
</dbReference>
<dbReference type="Gene3D" id="1.20.58.860">
    <property type="match status" value="1"/>
</dbReference>
<name>A0A915J870_ROMCU</name>
<dbReference type="AlphaFoldDB" id="A0A915J870"/>
<evidence type="ECO:0000313" key="4">
    <source>
        <dbReference type="WBParaSite" id="nRc.2.0.1.t22668-RA"/>
    </source>
</evidence>
<sequence>DIENGENQATTSRPDVVELSIPSSLLCLPCTSKYDFSLKPSHPKDGKKFAVQVQFGTSSSSDYCPHKQPLYQQSQLKVDCLSLKELLQSHSQISDHINQIYRAIADQETKKRNYEADDQRRTHDYDEFTGTFFTMLLENGLLPENSEKPKTNRKRPIPSRRKSAELSKKRVKNV</sequence>
<protein>
    <submittedName>
        <fullName evidence="4">Peptidase C12 C-terminal domain-containing protein</fullName>
    </submittedName>
</protein>
<evidence type="ECO:0000256" key="1">
    <source>
        <dbReference type="SAM" id="MobiDB-lite"/>
    </source>
</evidence>
<dbReference type="InterPro" id="IPR041507">
    <property type="entry name" value="UCH_C"/>
</dbReference>
<feature type="region of interest" description="Disordered" evidence="1">
    <location>
        <begin position="143"/>
        <end position="174"/>
    </location>
</feature>
<keyword evidence="3" id="KW-1185">Reference proteome</keyword>
<dbReference type="WBParaSite" id="nRc.2.0.1.t22668-RA">
    <property type="protein sequence ID" value="nRc.2.0.1.t22668-RA"/>
    <property type="gene ID" value="nRc.2.0.1.g22668"/>
</dbReference>
<reference evidence="4" key="1">
    <citation type="submission" date="2022-11" db="UniProtKB">
        <authorList>
            <consortium name="WormBaseParasite"/>
        </authorList>
    </citation>
    <scope>IDENTIFICATION</scope>
</reference>
<feature type="compositionally biased region" description="Basic residues" evidence="1">
    <location>
        <begin position="151"/>
        <end position="161"/>
    </location>
</feature>
<accession>A0A915J870</accession>
<evidence type="ECO:0000313" key="3">
    <source>
        <dbReference type="Proteomes" id="UP000887565"/>
    </source>
</evidence>
<organism evidence="3 4">
    <name type="scientific">Romanomermis culicivorax</name>
    <name type="common">Nematode worm</name>
    <dbReference type="NCBI Taxonomy" id="13658"/>
    <lineage>
        <taxon>Eukaryota</taxon>
        <taxon>Metazoa</taxon>
        <taxon>Ecdysozoa</taxon>
        <taxon>Nematoda</taxon>
        <taxon>Enoplea</taxon>
        <taxon>Dorylaimia</taxon>
        <taxon>Mermithida</taxon>
        <taxon>Mermithoidea</taxon>
        <taxon>Mermithidae</taxon>
        <taxon>Romanomermis</taxon>
    </lineage>
</organism>
<proteinExistence type="predicted"/>